<dbReference type="InterPro" id="IPR001451">
    <property type="entry name" value="Hexapep"/>
</dbReference>
<evidence type="ECO:0000256" key="9">
    <source>
        <dbReference type="ARBA" id="ARBA00023315"/>
    </source>
</evidence>
<sequence>MAEYQRDIDIDNLWPTIRLEAESVVKTCPLLTDFYQQNILQHSSYDQALSYVLAEKLADNSKNIAQWQQFIHQLINKNTTISQATIKDLLCQLQSNASIKDHYTPLLYFVGYQALQCYRLAHYCWLNNQLAMANYIQGRMVSLFGVDIHPGAVIGEGIFMDHAVGIVIGETAVIENGVTLFQGVTLGGTGKESGDRHPKVRQGAFIGAGAMVLGNIEIGKNAKVGSGAIVVKAVPPETTVVGPVAKLLSR</sequence>
<dbReference type="PROSITE" id="PS00101">
    <property type="entry name" value="HEXAPEP_TRANSFERASES"/>
    <property type="match status" value="1"/>
</dbReference>
<comment type="caution">
    <text evidence="12">The sequence shown here is derived from an EMBL/GenBank/DDBJ whole genome shotgun (WGS) entry which is preliminary data.</text>
</comment>
<dbReference type="InterPro" id="IPR053376">
    <property type="entry name" value="Serine_acetyltransferase"/>
</dbReference>
<dbReference type="EMBL" id="MDLC01000008">
    <property type="protein sequence ID" value="ODS24485.1"/>
    <property type="molecule type" value="Genomic_DNA"/>
</dbReference>
<dbReference type="Gene3D" id="1.10.3130.10">
    <property type="entry name" value="serine acetyltransferase, domain 1"/>
    <property type="match status" value="1"/>
</dbReference>
<evidence type="ECO:0000259" key="11">
    <source>
        <dbReference type="SMART" id="SM00971"/>
    </source>
</evidence>
<dbReference type="InterPro" id="IPR010493">
    <property type="entry name" value="Ser_AcTrfase_N"/>
</dbReference>
<gene>
    <name evidence="12" type="ORF">AB835_03310</name>
</gene>
<dbReference type="FunFam" id="2.160.10.10:FF:000002">
    <property type="entry name" value="Serine acetyltransferase"/>
    <property type="match status" value="1"/>
</dbReference>
<name>A0A1D2QSB9_9GAMM</name>
<dbReference type="Pfam" id="PF06426">
    <property type="entry name" value="SATase_N"/>
    <property type="match status" value="1"/>
</dbReference>
<dbReference type="EC" id="2.3.1.30" evidence="3"/>
<evidence type="ECO:0000256" key="5">
    <source>
        <dbReference type="ARBA" id="ARBA00022605"/>
    </source>
</evidence>
<proteinExistence type="inferred from homology"/>
<dbReference type="Proteomes" id="UP000242502">
    <property type="component" value="Unassembled WGS sequence"/>
</dbReference>
<evidence type="ECO:0000256" key="10">
    <source>
        <dbReference type="ARBA" id="ARBA00049486"/>
    </source>
</evidence>
<dbReference type="InterPro" id="IPR018357">
    <property type="entry name" value="Hexapep_transf_CS"/>
</dbReference>
<dbReference type="InterPro" id="IPR042122">
    <property type="entry name" value="Ser_AcTrfase_N_sf"/>
</dbReference>
<evidence type="ECO:0000256" key="4">
    <source>
        <dbReference type="ARBA" id="ARBA00018522"/>
    </source>
</evidence>
<dbReference type="STRING" id="62101.AB835_03310"/>
<evidence type="ECO:0000256" key="2">
    <source>
        <dbReference type="ARBA" id="ARBA00007274"/>
    </source>
</evidence>
<dbReference type="GO" id="GO:0006535">
    <property type="term" value="P:cysteine biosynthetic process from serine"/>
    <property type="evidence" value="ECO:0007669"/>
    <property type="project" value="InterPro"/>
</dbReference>
<keyword evidence="8" id="KW-0198">Cysteine biosynthesis</keyword>
<protein>
    <recommendedName>
        <fullName evidence="4">Serine acetyltransferase</fullName>
        <ecNumber evidence="3">2.3.1.30</ecNumber>
    </recommendedName>
</protein>
<evidence type="ECO:0000256" key="1">
    <source>
        <dbReference type="ARBA" id="ARBA00004876"/>
    </source>
</evidence>
<dbReference type="Pfam" id="PF00132">
    <property type="entry name" value="Hexapep"/>
    <property type="match status" value="1"/>
</dbReference>
<keyword evidence="9" id="KW-0012">Acyltransferase</keyword>
<dbReference type="CDD" id="cd03354">
    <property type="entry name" value="LbH_SAT"/>
    <property type="match status" value="1"/>
</dbReference>
<dbReference type="GO" id="GO:0009001">
    <property type="term" value="F:serine O-acetyltransferase activity"/>
    <property type="evidence" value="ECO:0007669"/>
    <property type="project" value="UniProtKB-EC"/>
</dbReference>
<comment type="similarity">
    <text evidence="2">Belongs to the transferase hexapeptide repeat family.</text>
</comment>
<dbReference type="NCBIfam" id="NF041874">
    <property type="entry name" value="EPS_EpsC"/>
    <property type="match status" value="1"/>
</dbReference>
<dbReference type="SUPFAM" id="SSF51161">
    <property type="entry name" value="Trimeric LpxA-like enzymes"/>
    <property type="match status" value="1"/>
</dbReference>
<dbReference type="InterPro" id="IPR045304">
    <property type="entry name" value="LbH_SAT"/>
</dbReference>
<dbReference type="AlphaFoldDB" id="A0A1D2QSB9"/>
<feature type="domain" description="Serine acetyltransferase N-terminal" evidence="11">
    <location>
        <begin position="13"/>
        <end position="117"/>
    </location>
</feature>
<evidence type="ECO:0000313" key="13">
    <source>
        <dbReference type="Proteomes" id="UP000242502"/>
    </source>
</evidence>
<dbReference type="Gene3D" id="2.160.10.10">
    <property type="entry name" value="Hexapeptide repeat proteins"/>
    <property type="match status" value="1"/>
</dbReference>
<dbReference type="InterPro" id="IPR011004">
    <property type="entry name" value="Trimer_LpxA-like_sf"/>
</dbReference>
<evidence type="ECO:0000256" key="7">
    <source>
        <dbReference type="ARBA" id="ARBA00022737"/>
    </source>
</evidence>
<keyword evidence="7" id="KW-0677">Repeat</keyword>
<evidence type="ECO:0000256" key="8">
    <source>
        <dbReference type="ARBA" id="ARBA00023192"/>
    </source>
</evidence>
<evidence type="ECO:0000313" key="12">
    <source>
        <dbReference type="EMBL" id="ODS24485.1"/>
    </source>
</evidence>
<keyword evidence="6 12" id="KW-0808">Transferase</keyword>
<evidence type="ECO:0000256" key="3">
    <source>
        <dbReference type="ARBA" id="ARBA00013266"/>
    </source>
</evidence>
<evidence type="ECO:0000256" key="6">
    <source>
        <dbReference type="ARBA" id="ARBA00022679"/>
    </source>
</evidence>
<reference evidence="12 13" key="1">
    <citation type="journal article" date="2016" name="Appl. Environ. Microbiol.">
        <title>Lack of Overt Genome Reduction in the Bryostatin-Producing Bryozoan Symbiont "Candidatus Endobugula sertula".</title>
        <authorList>
            <person name="Miller I.J."/>
            <person name="Vanee N."/>
            <person name="Fong S.S."/>
            <person name="Lim-Fong G.E."/>
            <person name="Kwan J.C."/>
        </authorList>
    </citation>
    <scope>NUCLEOTIDE SEQUENCE [LARGE SCALE GENOMIC DNA]</scope>
    <source>
        <strain evidence="12">AB1-4</strain>
    </source>
</reference>
<comment type="pathway">
    <text evidence="1">Amino-acid biosynthesis; L-cysteine biosynthesis; L-cysteine from L-serine: step 1/2.</text>
</comment>
<accession>A0A1D2QSB9</accession>
<organism evidence="12 13">
    <name type="scientific">Candidatus Endobugula sertula</name>
    <name type="common">Bugula neritina bacterial symbiont</name>
    <dbReference type="NCBI Taxonomy" id="62101"/>
    <lineage>
        <taxon>Bacteria</taxon>
        <taxon>Pseudomonadati</taxon>
        <taxon>Pseudomonadota</taxon>
        <taxon>Gammaproteobacteria</taxon>
        <taxon>Cellvibrionales</taxon>
        <taxon>Cellvibrionaceae</taxon>
        <taxon>Candidatus Endobugula</taxon>
    </lineage>
</organism>
<dbReference type="UniPathway" id="UPA00136">
    <property type="reaction ID" value="UER00199"/>
</dbReference>
<keyword evidence="5" id="KW-0028">Amino-acid biosynthesis</keyword>
<dbReference type="PANTHER" id="PTHR42811">
    <property type="entry name" value="SERINE ACETYLTRANSFERASE"/>
    <property type="match status" value="1"/>
</dbReference>
<dbReference type="SMART" id="SM00971">
    <property type="entry name" value="SATase_N"/>
    <property type="match status" value="1"/>
</dbReference>
<dbReference type="GO" id="GO:0005737">
    <property type="term" value="C:cytoplasm"/>
    <property type="evidence" value="ECO:0007669"/>
    <property type="project" value="InterPro"/>
</dbReference>
<comment type="catalytic activity">
    <reaction evidence="10">
        <text>L-serine + acetyl-CoA = O-acetyl-L-serine + CoA</text>
        <dbReference type="Rhea" id="RHEA:24560"/>
        <dbReference type="ChEBI" id="CHEBI:33384"/>
        <dbReference type="ChEBI" id="CHEBI:57287"/>
        <dbReference type="ChEBI" id="CHEBI:57288"/>
        <dbReference type="ChEBI" id="CHEBI:58340"/>
        <dbReference type="EC" id="2.3.1.30"/>
    </reaction>
</comment>